<dbReference type="RefSeq" id="WP_003004846.1">
    <property type="nucleotide sequence ID" value="NZ_CAXSNQ010000004.1"/>
</dbReference>
<dbReference type="Proteomes" id="UP000462658">
    <property type="component" value="Unassembled WGS sequence"/>
</dbReference>
<dbReference type="Proteomes" id="UP001248323">
    <property type="component" value="Chromosome"/>
</dbReference>
<proteinExistence type="predicted"/>
<evidence type="ECO:0000313" key="4">
    <source>
        <dbReference type="EMBL" id="WNB83380.1"/>
    </source>
</evidence>
<reference evidence="5 6" key="1">
    <citation type="journal article" date="2019" name="Nat. Med.">
        <title>A library of human gut bacterial isolates paired with longitudinal multiomics data enables mechanistic microbiome research.</title>
        <authorList>
            <person name="Poyet M."/>
            <person name="Groussin M."/>
            <person name="Gibbons S.M."/>
            <person name="Avila-Pacheco J."/>
            <person name="Jiang X."/>
            <person name="Kearney S.M."/>
            <person name="Perrotta A.R."/>
            <person name="Berdy B."/>
            <person name="Zhao S."/>
            <person name="Lieberman T.D."/>
            <person name="Swanson P.K."/>
            <person name="Smith M."/>
            <person name="Roesemann S."/>
            <person name="Alexander J.E."/>
            <person name="Rich S.A."/>
            <person name="Livny J."/>
            <person name="Vlamakis H."/>
            <person name="Clish C."/>
            <person name="Bullock K."/>
            <person name="Deik A."/>
            <person name="Scott J."/>
            <person name="Pierce K.A."/>
            <person name="Xavier R.J."/>
            <person name="Alm E.J."/>
        </authorList>
    </citation>
    <scope>NUCLEOTIDE SEQUENCE [LARGE SCALE GENOMIC DNA]</scope>
    <source>
        <strain evidence="3 6">BIOML-A10</strain>
        <strain evidence="2 5">BIOML-A18</strain>
    </source>
</reference>
<gene>
    <name evidence="2" type="ORF">GMC75_09935</name>
    <name evidence="3" type="ORF">GMC80_00440</name>
    <name evidence="1" type="ORF">KHX87_02040</name>
    <name evidence="4" type="ORF">RDV49_00440</name>
</gene>
<accession>A0A2I1TW71</accession>
<sequence>MKKIIALVVLVLAVAGGVFFFLNQNSGPEKQIIGTWYDSKHDSTIVFNSDKTLEVTNNKDESRDGTWKIAGKYVKLKVSSAASAKAELPGKDEKEVKYLKIQFNSIETVNSDFRVADGTFEKQ</sequence>
<dbReference type="EMBL" id="WMZA01000001">
    <property type="protein sequence ID" value="MTR61858.1"/>
    <property type="molecule type" value="Genomic_DNA"/>
</dbReference>
<dbReference type="EMBL" id="JAGZFP010000003">
    <property type="protein sequence ID" value="MBS5357877.1"/>
    <property type="molecule type" value="Genomic_DNA"/>
</dbReference>
<evidence type="ECO:0000313" key="6">
    <source>
        <dbReference type="Proteomes" id="UP000462658"/>
    </source>
</evidence>
<organism evidence="3 6">
    <name type="scientific">Streptococcus parasanguinis</name>
    <dbReference type="NCBI Taxonomy" id="1318"/>
    <lineage>
        <taxon>Bacteria</taxon>
        <taxon>Bacillati</taxon>
        <taxon>Bacillota</taxon>
        <taxon>Bacilli</taxon>
        <taxon>Lactobacillales</taxon>
        <taxon>Streptococcaceae</taxon>
        <taxon>Streptococcus</taxon>
    </lineage>
</organism>
<evidence type="ECO:0008006" key="7">
    <source>
        <dbReference type="Google" id="ProtNLM"/>
    </source>
</evidence>
<name>A0A2I1TW71_STRPA</name>
<evidence type="ECO:0000313" key="1">
    <source>
        <dbReference type="EMBL" id="MBS5357877.1"/>
    </source>
</evidence>
<reference evidence="1" key="2">
    <citation type="submission" date="2021-02" db="EMBL/GenBank/DDBJ databases">
        <title>Infant gut strain persistence is associated with maternal origin, phylogeny, and functional potential including surface adhesion and iron acquisition.</title>
        <authorList>
            <person name="Lou Y.C."/>
        </authorList>
    </citation>
    <scope>NUCLEOTIDE SEQUENCE</scope>
    <source>
        <strain evidence="1">L3_098_011G1_dasL3_098_011G1_concoct_7</strain>
    </source>
</reference>
<dbReference type="EMBL" id="CP133988">
    <property type="protein sequence ID" value="WNB83380.1"/>
    <property type="molecule type" value="Genomic_DNA"/>
</dbReference>
<dbReference type="AlphaFoldDB" id="A0A2I1TW71"/>
<dbReference type="Proteomes" id="UP000709219">
    <property type="component" value="Unassembled WGS sequence"/>
</dbReference>
<reference evidence="4" key="3">
    <citation type="submission" date="2023-09" db="EMBL/GenBank/DDBJ databases">
        <title>Streptococcus_parasanguinius_hifiasm_complete_genome_Zymo_Research_ D6332.</title>
        <authorList>
            <person name="Damerum A."/>
        </authorList>
    </citation>
    <scope>NUCLEOTIDE SEQUENCE</scope>
    <source>
        <strain evidence="4">B-1756</strain>
    </source>
</reference>
<protein>
    <recommendedName>
        <fullName evidence="7">DUF5640 domain-containing protein</fullName>
    </recommendedName>
</protein>
<evidence type="ECO:0000313" key="2">
    <source>
        <dbReference type="EMBL" id="MTR41961.1"/>
    </source>
</evidence>
<evidence type="ECO:0000313" key="3">
    <source>
        <dbReference type="EMBL" id="MTR61858.1"/>
    </source>
</evidence>
<dbReference type="EMBL" id="WMYS01000008">
    <property type="protein sequence ID" value="MTR41961.1"/>
    <property type="molecule type" value="Genomic_DNA"/>
</dbReference>
<evidence type="ECO:0000313" key="5">
    <source>
        <dbReference type="Proteomes" id="UP000430295"/>
    </source>
</evidence>
<dbReference type="Proteomes" id="UP000430295">
    <property type="component" value="Unassembled WGS sequence"/>
</dbReference>